<feature type="region of interest" description="Disordered" evidence="1">
    <location>
        <begin position="23"/>
        <end position="52"/>
    </location>
</feature>
<accession>A0A828YXB4</accession>
<evidence type="ECO:0000313" key="2">
    <source>
        <dbReference type="EMBL" id="EKR62744.1"/>
    </source>
</evidence>
<dbReference type="EMBL" id="AFLV02000074">
    <property type="protein sequence ID" value="EKR62744.1"/>
    <property type="molecule type" value="Genomic_DNA"/>
</dbReference>
<evidence type="ECO:0000256" key="1">
    <source>
        <dbReference type="SAM" id="MobiDB-lite"/>
    </source>
</evidence>
<comment type="caution">
    <text evidence="2">The sequence shown here is derived from an EMBL/GenBank/DDBJ whole genome shotgun (WGS) entry which is preliminary data.</text>
</comment>
<gene>
    <name evidence="2" type="ORF">LEP1GSC036_1780</name>
</gene>
<organism evidence="2 3">
    <name type="scientific">Leptospira weilii str. 2006001853</name>
    <dbReference type="NCBI Taxonomy" id="1001589"/>
    <lineage>
        <taxon>Bacteria</taxon>
        <taxon>Pseudomonadati</taxon>
        <taxon>Spirochaetota</taxon>
        <taxon>Spirochaetia</taxon>
        <taxon>Leptospirales</taxon>
        <taxon>Leptospiraceae</taxon>
        <taxon>Leptospira</taxon>
    </lineage>
</organism>
<sequence length="52" mass="5827">MIEGPFGLDSLLVPFAYWDRLSRGREKNSSETSSVSITKIREIHCGDETSPL</sequence>
<dbReference type="Proteomes" id="UP000001338">
    <property type="component" value="Unassembled WGS sequence"/>
</dbReference>
<name>A0A828YXB4_9LEPT</name>
<evidence type="ECO:0000313" key="3">
    <source>
        <dbReference type="Proteomes" id="UP000001338"/>
    </source>
</evidence>
<reference evidence="2 3" key="1">
    <citation type="submission" date="2012-10" db="EMBL/GenBank/DDBJ databases">
        <authorList>
            <person name="Harkins D.M."/>
            <person name="Durkin A.S."/>
            <person name="Brinkac L.M."/>
            <person name="Haft D.H."/>
            <person name="Selengut J.D."/>
            <person name="Sanka R."/>
            <person name="DePew J."/>
            <person name="Purushe J."/>
            <person name="Whelen A.C."/>
            <person name="Vinetz J.M."/>
            <person name="Sutton G.G."/>
            <person name="Nierman W.C."/>
            <person name="Fouts D.E."/>
        </authorList>
    </citation>
    <scope>NUCLEOTIDE SEQUENCE [LARGE SCALE GENOMIC DNA]</scope>
    <source>
        <strain evidence="2 3">2006001853</strain>
    </source>
</reference>
<protein>
    <submittedName>
        <fullName evidence="2">Uncharacterized protein</fullName>
    </submittedName>
</protein>
<dbReference type="AlphaFoldDB" id="A0A828YXB4"/>
<feature type="compositionally biased region" description="Basic and acidic residues" evidence="1">
    <location>
        <begin position="39"/>
        <end position="52"/>
    </location>
</feature>
<proteinExistence type="predicted"/>